<evidence type="ECO:0000313" key="2">
    <source>
        <dbReference type="Proteomes" id="UP001059295"/>
    </source>
</evidence>
<dbReference type="GeneID" id="82891158"/>
<dbReference type="SUPFAM" id="SSF48452">
    <property type="entry name" value="TPR-like"/>
    <property type="match status" value="1"/>
</dbReference>
<name>A0ABY5V3P0_9BACT</name>
<sequence length="239" mass="27892">MPNEMVETPRFIPTAENTYVISYPSHGSDYPYDFAAILAQSRRCEREGDVERACNLRYDGIKKLIDLIPDEDEIWLDWEDRGNQAVLELLKGSAIDHFLVGDFEMAAGLFEMELDMDPEDHLEATKPLAYCYVALGEYESFDEIVDDISDKYPEKEILKLWSEFRRTGRLPSGEMIHFRKSFPVFYAEFTSDKHEITPDYLADIESERPSREAQARELWLQTEHLWTQFPGFVEALKKQ</sequence>
<protein>
    <submittedName>
        <fullName evidence="1">Tetratricopeptide repeat protein</fullName>
    </submittedName>
</protein>
<dbReference type="Proteomes" id="UP001059295">
    <property type="component" value="Chromosome"/>
</dbReference>
<dbReference type="InterPro" id="IPR011990">
    <property type="entry name" value="TPR-like_helical_dom_sf"/>
</dbReference>
<accession>A0ABY5V3P0</accession>
<dbReference type="RefSeq" id="WP_232423210.1">
    <property type="nucleotide sequence ID" value="NZ_CAPH01000017.1"/>
</dbReference>
<gene>
    <name evidence="1" type="ORF">NQ491_05450</name>
</gene>
<dbReference type="EMBL" id="CP102294">
    <property type="protein sequence ID" value="UWN58219.1"/>
    <property type="molecule type" value="Genomic_DNA"/>
</dbReference>
<proteinExistence type="predicted"/>
<keyword evidence="2" id="KW-1185">Reference proteome</keyword>
<organism evidence="1 2">
    <name type="scientific">Alistipes ihumii AP11</name>
    <dbReference type="NCBI Taxonomy" id="1211813"/>
    <lineage>
        <taxon>Bacteria</taxon>
        <taxon>Pseudomonadati</taxon>
        <taxon>Bacteroidota</taxon>
        <taxon>Bacteroidia</taxon>
        <taxon>Bacteroidales</taxon>
        <taxon>Rikenellaceae</taxon>
        <taxon>Alistipes</taxon>
    </lineage>
</organism>
<reference evidence="1" key="1">
    <citation type="journal article" date="2022" name="Cell">
        <title>Design, construction, and in vivo augmentation of a complex gut microbiome.</title>
        <authorList>
            <person name="Cheng A.G."/>
            <person name="Ho P.Y."/>
            <person name="Aranda-Diaz A."/>
            <person name="Jain S."/>
            <person name="Yu F.B."/>
            <person name="Meng X."/>
            <person name="Wang M."/>
            <person name="Iakiviak M."/>
            <person name="Nagashima K."/>
            <person name="Zhao A."/>
            <person name="Murugkar P."/>
            <person name="Patil A."/>
            <person name="Atabakhsh K."/>
            <person name="Weakley A."/>
            <person name="Yan J."/>
            <person name="Brumbaugh A.R."/>
            <person name="Higginbottom S."/>
            <person name="Dimas A."/>
            <person name="Shiver A.L."/>
            <person name="Deutschbauer A."/>
            <person name="Neff N."/>
            <person name="Sonnenburg J.L."/>
            <person name="Huang K.C."/>
            <person name="Fischbach M.A."/>
        </authorList>
    </citation>
    <scope>NUCLEOTIDE SEQUENCE</scope>
    <source>
        <strain evidence="1">AP11</strain>
    </source>
</reference>
<evidence type="ECO:0000313" key="1">
    <source>
        <dbReference type="EMBL" id="UWN58219.1"/>
    </source>
</evidence>